<keyword evidence="1" id="KW-0812">Transmembrane</keyword>
<proteinExistence type="predicted"/>
<sequence>MLRPSLSRRWRIGNIRLTSSVSDQGAELAVSIPKGTRLSKAIPRVLSNLEEIDGNKVRLGKDISQRVIEDIEYGIEKINKSGSEAMKENTVREMELLMNSIERLQSNQYAVDYARDTDILVERQRNFTENLKTPTRLNLTYQSFYGMSLKEFNSLSPDEQKNITKAFLDNEQEYINSARAISLQRGHKRSKFMQMKQAIDSFRAREKSKKDLKAKIRAGEFSQATELQREYVDSELHLDPPTETVDTSIPTIYKSDSVRDAKGKEWDTTSTVRRAVYYSLFLAIMGLISSILYQDYTRQSDDGGFQGVYINNKRVL</sequence>
<reference evidence="2 3" key="1">
    <citation type="submission" date="2021-04" db="EMBL/GenBank/DDBJ databases">
        <authorList>
            <person name="Bliznina A."/>
        </authorList>
    </citation>
    <scope>NUCLEOTIDE SEQUENCE [LARGE SCALE GENOMIC DNA]</scope>
</reference>
<dbReference type="EMBL" id="OU015568">
    <property type="protein sequence ID" value="CAG5086810.1"/>
    <property type="molecule type" value="Genomic_DNA"/>
</dbReference>
<organism evidence="2 3">
    <name type="scientific">Oikopleura dioica</name>
    <name type="common">Tunicate</name>
    <dbReference type="NCBI Taxonomy" id="34765"/>
    <lineage>
        <taxon>Eukaryota</taxon>
        <taxon>Metazoa</taxon>
        <taxon>Chordata</taxon>
        <taxon>Tunicata</taxon>
        <taxon>Appendicularia</taxon>
        <taxon>Copelata</taxon>
        <taxon>Oikopleuridae</taxon>
        <taxon>Oikopleura</taxon>
    </lineage>
</organism>
<accession>A0ABN7RYQ4</accession>
<dbReference type="Proteomes" id="UP001158576">
    <property type="component" value="Chromosome PAR"/>
</dbReference>
<keyword evidence="1" id="KW-0472">Membrane</keyword>
<name>A0ABN7RYQ4_OIKDI</name>
<evidence type="ECO:0000313" key="2">
    <source>
        <dbReference type="EMBL" id="CAG5086810.1"/>
    </source>
</evidence>
<feature type="transmembrane region" description="Helical" evidence="1">
    <location>
        <begin position="275"/>
        <end position="293"/>
    </location>
</feature>
<evidence type="ECO:0000313" key="3">
    <source>
        <dbReference type="Proteomes" id="UP001158576"/>
    </source>
</evidence>
<keyword evidence="1" id="KW-1133">Transmembrane helix</keyword>
<keyword evidence="3" id="KW-1185">Reference proteome</keyword>
<evidence type="ECO:0000256" key="1">
    <source>
        <dbReference type="SAM" id="Phobius"/>
    </source>
</evidence>
<gene>
    <name evidence="2" type="ORF">OKIOD_LOCUS2922</name>
</gene>
<protein>
    <submittedName>
        <fullName evidence="2">Oidioi.mRNA.OKI2018_I69.PAR.g11364.t1.cds</fullName>
    </submittedName>
</protein>